<evidence type="ECO:0000256" key="9">
    <source>
        <dbReference type="SAM" id="Phobius"/>
    </source>
</evidence>
<evidence type="ECO:0000256" key="8">
    <source>
        <dbReference type="RuleBase" id="RU003983"/>
    </source>
</evidence>
<keyword evidence="13" id="KW-1185">Reference proteome</keyword>
<feature type="transmembrane region" description="Helical" evidence="9">
    <location>
        <begin position="33"/>
        <end position="50"/>
    </location>
</feature>
<evidence type="ECO:0000256" key="5">
    <source>
        <dbReference type="ARBA" id="ARBA00023049"/>
    </source>
</evidence>
<evidence type="ECO:0000256" key="6">
    <source>
        <dbReference type="PIRSR" id="PIRSR627057-1"/>
    </source>
</evidence>
<feature type="binding site" evidence="7">
    <location>
        <position position="250"/>
    </location>
    <ligand>
        <name>Zn(2+)</name>
        <dbReference type="ChEBI" id="CHEBI:29105"/>
        <note>catalytic</note>
    </ligand>
</feature>
<reference evidence="13" key="1">
    <citation type="submission" date="2015-11" db="EMBL/GenBank/DDBJ databases">
        <title>Complete genome sequence of a polyethylene-glycol degrader Sphingopyxis macrogoltabida 203N (NBRC 111659).</title>
        <authorList>
            <person name="Yoshiyuki O."/>
            <person name="Shouta N."/>
            <person name="Nagata Y."/>
            <person name="Numata M."/>
            <person name="Tsuchikane K."/>
            <person name="Hosoyama A."/>
            <person name="Yamazoe A."/>
            <person name="Tsuda M."/>
            <person name="Fujita N."/>
            <person name="Kawai F."/>
        </authorList>
    </citation>
    <scope>NUCLEOTIDE SEQUENCE [LARGE SCALE GENOMIC DNA]</scope>
    <source>
        <strain evidence="13">203N</strain>
    </source>
</reference>
<keyword evidence="4 7" id="KW-0862">Zinc</keyword>
<dbReference type="EMBL" id="CP013344">
    <property type="protein sequence ID" value="AMU92460.1"/>
    <property type="molecule type" value="Genomic_DNA"/>
</dbReference>
<feature type="domain" description="CAAX prenyl protease 1 N-terminal" evidence="11">
    <location>
        <begin position="17"/>
        <end position="172"/>
    </location>
</feature>
<gene>
    <name evidence="12" type="ORF">ATM17_25935</name>
</gene>
<feature type="active site" evidence="6">
    <location>
        <position position="247"/>
    </location>
</feature>
<feature type="transmembrane region" description="Helical" evidence="9">
    <location>
        <begin position="111"/>
        <end position="137"/>
    </location>
</feature>
<keyword evidence="9" id="KW-0472">Membrane</keyword>
<dbReference type="Proteomes" id="UP000076088">
    <property type="component" value="Chromosome"/>
</dbReference>
<comment type="cofactor">
    <cofactor evidence="7 8">
        <name>Zn(2+)</name>
        <dbReference type="ChEBI" id="CHEBI:29105"/>
    </cofactor>
    <text evidence="7 8">Binds 1 zinc ion per subunit.</text>
</comment>
<feature type="active site" description="Proton donor" evidence="6">
    <location>
        <position position="327"/>
    </location>
</feature>
<dbReference type="RefSeq" id="WP_054732661.1">
    <property type="nucleotide sequence ID" value="NZ_CP009429.1"/>
</dbReference>
<dbReference type="GO" id="GO:0046872">
    <property type="term" value="F:metal ion binding"/>
    <property type="evidence" value="ECO:0007669"/>
    <property type="project" value="UniProtKB-KW"/>
</dbReference>
<feature type="transmembrane region" description="Helical" evidence="9">
    <location>
        <begin position="256"/>
        <end position="274"/>
    </location>
</feature>
<evidence type="ECO:0000256" key="1">
    <source>
        <dbReference type="ARBA" id="ARBA00022670"/>
    </source>
</evidence>
<keyword evidence="9" id="KW-1133">Transmembrane helix</keyword>
<evidence type="ECO:0000256" key="4">
    <source>
        <dbReference type="ARBA" id="ARBA00022833"/>
    </source>
</evidence>
<evidence type="ECO:0000259" key="10">
    <source>
        <dbReference type="Pfam" id="PF01435"/>
    </source>
</evidence>
<dbReference type="PANTHER" id="PTHR10120">
    <property type="entry name" value="CAAX PRENYL PROTEASE 1"/>
    <property type="match status" value="1"/>
</dbReference>
<keyword evidence="3 8" id="KW-0378">Hydrolase</keyword>
<evidence type="ECO:0000313" key="12">
    <source>
        <dbReference type="EMBL" id="AMU92460.1"/>
    </source>
</evidence>
<protein>
    <submittedName>
        <fullName evidence="12">Peptidase M48</fullName>
    </submittedName>
</protein>
<evidence type="ECO:0000259" key="11">
    <source>
        <dbReference type="Pfam" id="PF16491"/>
    </source>
</evidence>
<dbReference type="Pfam" id="PF01435">
    <property type="entry name" value="Peptidase_M48"/>
    <property type="match status" value="1"/>
</dbReference>
<dbReference type="CDD" id="cd07343">
    <property type="entry name" value="M48A_Zmpste24p_like"/>
    <property type="match status" value="1"/>
</dbReference>
<dbReference type="AlphaFoldDB" id="A0AAC9FHF4"/>
<keyword evidence="9" id="KW-0812">Transmembrane</keyword>
<dbReference type="InterPro" id="IPR032456">
    <property type="entry name" value="Peptidase_M48_N"/>
</dbReference>
<feature type="binding site" evidence="7">
    <location>
        <position position="246"/>
    </location>
    <ligand>
        <name>Zn(2+)</name>
        <dbReference type="ChEBI" id="CHEBI:29105"/>
        <note>catalytic</note>
    </ligand>
</feature>
<keyword evidence="5 8" id="KW-0482">Metalloprotease</keyword>
<dbReference type="InterPro" id="IPR027057">
    <property type="entry name" value="CAXX_Prtase_1"/>
</dbReference>
<dbReference type="GO" id="GO:0004222">
    <property type="term" value="F:metalloendopeptidase activity"/>
    <property type="evidence" value="ECO:0007669"/>
    <property type="project" value="InterPro"/>
</dbReference>
<feature type="binding site" evidence="7">
    <location>
        <position position="323"/>
    </location>
    <ligand>
        <name>Zn(2+)</name>
        <dbReference type="ChEBI" id="CHEBI:29105"/>
        <note>catalytic</note>
    </ligand>
</feature>
<feature type="transmembrane region" description="Helical" evidence="9">
    <location>
        <begin position="144"/>
        <end position="167"/>
    </location>
</feature>
<accession>A0AAC9FHF4</accession>
<comment type="similarity">
    <text evidence="8">Belongs to the peptidase M48 family.</text>
</comment>
<feature type="transmembrane region" description="Helical" evidence="9">
    <location>
        <begin position="71"/>
        <end position="91"/>
    </location>
</feature>
<evidence type="ECO:0000313" key="13">
    <source>
        <dbReference type="Proteomes" id="UP000076088"/>
    </source>
</evidence>
<keyword evidence="1 8" id="KW-0645">Protease</keyword>
<proteinExistence type="inferred from homology"/>
<dbReference type="KEGG" id="smaz:LH19_25375"/>
<dbReference type="GO" id="GO:0071586">
    <property type="term" value="P:CAAX-box protein processing"/>
    <property type="evidence" value="ECO:0007669"/>
    <property type="project" value="InterPro"/>
</dbReference>
<name>A0AAC9FHF4_SPHMC</name>
<evidence type="ECO:0000256" key="7">
    <source>
        <dbReference type="PIRSR" id="PIRSR627057-2"/>
    </source>
</evidence>
<sequence>MSFDPAAATKAYIDGLGPEALAKAASYTVGSEWLSFWGVVVAGLVTLIFVRLRVLDRLDARLAKRGWAMRTFLLCAAFMLLSALVTLPWDIYTGWWRETAYGRTSQPLGDYLGQGAIGIAIAALFGGLFFLGIYALIRRAGKRWWIWSGGLAAFAISAMLLLSPIVIEPLFNDYKPVPAGPVRDALVVQAKDAGIEPDRIYMFDGSRQSNNFTANVSGIGHSARIAISDVAIKGASLDEVRAVTGHEIGHYVLGHIWIIVIVFSLLAILLFFLADRLFPRIARAFGSDAAIGDPRGFPVMMFILSLFAFLAQPVQNTLSRLDESSADAYSLKTVNLPDALASALVKTAEYRNPRPNAVEEFLFYSHPSVERRVRAGMDWKAAHPAGAATPAP</sequence>
<keyword evidence="2 7" id="KW-0479">Metal-binding</keyword>
<dbReference type="Gene3D" id="3.30.2010.10">
    <property type="entry name" value="Metalloproteases ('zincins'), catalytic domain"/>
    <property type="match status" value="1"/>
</dbReference>
<dbReference type="InterPro" id="IPR001915">
    <property type="entry name" value="Peptidase_M48"/>
</dbReference>
<evidence type="ECO:0000256" key="2">
    <source>
        <dbReference type="ARBA" id="ARBA00022723"/>
    </source>
</evidence>
<feature type="domain" description="Peptidase M48" evidence="10">
    <location>
        <begin position="188"/>
        <end position="375"/>
    </location>
</feature>
<evidence type="ECO:0000256" key="3">
    <source>
        <dbReference type="ARBA" id="ARBA00022801"/>
    </source>
</evidence>
<reference evidence="12 13" key="2">
    <citation type="journal article" date="2016" name="Genome Announc.">
        <title>Complete Genome Sequence of Sphingopyxis macrogoltabida Strain 203N (NBRC 111659), a Polyethylene Glycol Degrader.</title>
        <authorList>
            <person name="Ohtsubo Y."/>
            <person name="Nonoyama S."/>
            <person name="Nagata Y."/>
            <person name="Numata M."/>
            <person name="Tsuchikane K."/>
            <person name="Hosoyama A."/>
            <person name="Yamazoe A."/>
            <person name="Tsuda M."/>
            <person name="Fujita N."/>
            <person name="Kawai F."/>
        </authorList>
    </citation>
    <scope>NUCLEOTIDE SEQUENCE [LARGE SCALE GENOMIC DNA]</scope>
    <source>
        <strain evidence="12 13">203N</strain>
    </source>
</reference>
<organism evidence="12 13">
    <name type="scientific">Sphingopyxis macrogoltabida</name>
    <name type="common">Sphingomonas macrogoltabidus</name>
    <dbReference type="NCBI Taxonomy" id="33050"/>
    <lineage>
        <taxon>Bacteria</taxon>
        <taxon>Pseudomonadati</taxon>
        <taxon>Pseudomonadota</taxon>
        <taxon>Alphaproteobacteria</taxon>
        <taxon>Sphingomonadales</taxon>
        <taxon>Sphingomonadaceae</taxon>
        <taxon>Sphingopyxis</taxon>
    </lineage>
</organism>
<dbReference type="Pfam" id="PF16491">
    <property type="entry name" value="Peptidase_M48_N"/>
    <property type="match status" value="1"/>
</dbReference>